<dbReference type="EMBL" id="DSUH01000074">
    <property type="protein sequence ID" value="HGU31923.1"/>
    <property type="molecule type" value="Genomic_DNA"/>
</dbReference>
<reference evidence="1" key="1">
    <citation type="journal article" date="2020" name="mSystems">
        <title>Genome- and Community-Level Interaction Insights into Carbon Utilization and Element Cycling Functions of Hydrothermarchaeota in Hydrothermal Sediment.</title>
        <authorList>
            <person name="Zhou Z."/>
            <person name="Liu Y."/>
            <person name="Xu W."/>
            <person name="Pan J."/>
            <person name="Luo Z.H."/>
            <person name="Li M."/>
        </authorList>
    </citation>
    <scope>NUCLEOTIDE SEQUENCE [LARGE SCALE GENOMIC DNA]</scope>
    <source>
        <strain evidence="1">SpSt-477</strain>
    </source>
</reference>
<gene>
    <name evidence="1" type="ORF">ENS29_03590</name>
</gene>
<name>A0A7C4MLS9_9BACT</name>
<accession>A0A7C4MLS9</accession>
<comment type="caution">
    <text evidence="1">The sequence shown here is derived from an EMBL/GenBank/DDBJ whole genome shotgun (WGS) entry which is preliminary data.</text>
</comment>
<protein>
    <recommendedName>
        <fullName evidence="2">CRISPR system Cms protein Csm4</fullName>
    </recommendedName>
</protein>
<evidence type="ECO:0008006" key="2">
    <source>
        <dbReference type="Google" id="ProtNLM"/>
    </source>
</evidence>
<sequence>MMAIRKGVLPESSEFQGLFIQNPVCFPDLLPADSDGFAEILPLTAISCKRNPGFQTEGKHGVQDALPFLAAAALEQTSMAYAFSCMVCGQDTKPFYGFWNGSLSSPAQTDPVLLYQRHTGIDRHTGTVANSIFYVTQGIAEGRKDVNGTFCDQFLGGSLWLTSQQEQLLNRWLAEPIFIGADRTRGMGEVEIRMEKAQEPPIDVIDWDRQFRKRIAGLVSHPLPNGLFFSVDFQSAGVFLDEFLRPSFDWKPDFPMVEEVIRIVRKQTVVGWNCAWQLSKPQDTAISPGSVYLFRYTGNDLYGLGDFLDQLQRSGVGLRKPEGFGRIRVCHPIHTKELIG</sequence>
<evidence type="ECO:0000313" key="1">
    <source>
        <dbReference type="EMBL" id="HGU31923.1"/>
    </source>
</evidence>
<organism evidence="1">
    <name type="scientific">Desulfatirhabdium butyrativorans</name>
    <dbReference type="NCBI Taxonomy" id="340467"/>
    <lineage>
        <taxon>Bacteria</taxon>
        <taxon>Pseudomonadati</taxon>
        <taxon>Thermodesulfobacteriota</taxon>
        <taxon>Desulfobacteria</taxon>
        <taxon>Desulfobacterales</taxon>
        <taxon>Desulfatirhabdiaceae</taxon>
        <taxon>Desulfatirhabdium</taxon>
    </lineage>
</organism>
<dbReference type="AlphaFoldDB" id="A0A7C4MLS9"/>
<proteinExistence type="predicted"/>